<comment type="subcellular location">
    <subcellularLocation>
        <location evidence="1">Nucleus</location>
    </subcellularLocation>
</comment>
<dbReference type="SMART" id="SM00906">
    <property type="entry name" value="Fungal_trans"/>
    <property type="match status" value="1"/>
</dbReference>
<evidence type="ECO:0000259" key="7">
    <source>
        <dbReference type="SMART" id="SM00906"/>
    </source>
</evidence>
<feature type="region of interest" description="Disordered" evidence="6">
    <location>
        <begin position="680"/>
        <end position="734"/>
    </location>
</feature>
<dbReference type="Pfam" id="PF04082">
    <property type="entry name" value="Fungal_trans"/>
    <property type="match status" value="1"/>
</dbReference>
<dbReference type="RefSeq" id="XP_018141279.1">
    <property type="nucleotide sequence ID" value="XM_018288150.1"/>
</dbReference>
<keyword evidence="3" id="KW-0805">Transcription regulation</keyword>
<organism evidence="8 9">
    <name type="scientific">Pochonia chlamydosporia 170</name>
    <dbReference type="NCBI Taxonomy" id="1380566"/>
    <lineage>
        <taxon>Eukaryota</taxon>
        <taxon>Fungi</taxon>
        <taxon>Dikarya</taxon>
        <taxon>Ascomycota</taxon>
        <taxon>Pezizomycotina</taxon>
        <taxon>Sordariomycetes</taxon>
        <taxon>Hypocreomycetidae</taxon>
        <taxon>Hypocreales</taxon>
        <taxon>Clavicipitaceae</taxon>
        <taxon>Pochonia</taxon>
    </lineage>
</organism>
<feature type="domain" description="Xylanolytic transcriptional activator regulatory" evidence="7">
    <location>
        <begin position="263"/>
        <end position="354"/>
    </location>
</feature>
<proteinExistence type="predicted"/>
<dbReference type="Proteomes" id="UP000078397">
    <property type="component" value="Unassembled WGS sequence"/>
</dbReference>
<dbReference type="EMBL" id="LSBJ02000006">
    <property type="protein sequence ID" value="OAQ63699.1"/>
    <property type="molecule type" value="Genomic_DNA"/>
</dbReference>
<evidence type="ECO:0000313" key="9">
    <source>
        <dbReference type="Proteomes" id="UP000078397"/>
    </source>
</evidence>
<dbReference type="PANTHER" id="PTHR47338:SF23">
    <property type="entry name" value="ZN(II)2CYS6 TRANSCRIPTION FACTOR (EUROFUNG)"/>
    <property type="match status" value="1"/>
</dbReference>
<dbReference type="AlphaFoldDB" id="A0A179FF70"/>
<protein>
    <submittedName>
        <fullName evidence="8">Zn(II)2Cys6 transcription factor</fullName>
    </submittedName>
</protein>
<evidence type="ECO:0000256" key="2">
    <source>
        <dbReference type="ARBA" id="ARBA00022723"/>
    </source>
</evidence>
<feature type="compositionally biased region" description="Basic and acidic residues" evidence="6">
    <location>
        <begin position="123"/>
        <end position="133"/>
    </location>
</feature>
<dbReference type="GeneID" id="28852144"/>
<keyword evidence="9" id="KW-1185">Reference proteome</keyword>
<evidence type="ECO:0000256" key="3">
    <source>
        <dbReference type="ARBA" id="ARBA00023015"/>
    </source>
</evidence>
<evidence type="ECO:0000256" key="1">
    <source>
        <dbReference type="ARBA" id="ARBA00004123"/>
    </source>
</evidence>
<dbReference type="CDD" id="cd12148">
    <property type="entry name" value="fungal_TF_MHR"/>
    <property type="match status" value="1"/>
</dbReference>
<evidence type="ECO:0000256" key="4">
    <source>
        <dbReference type="ARBA" id="ARBA00023163"/>
    </source>
</evidence>
<dbReference type="GO" id="GO:0008270">
    <property type="term" value="F:zinc ion binding"/>
    <property type="evidence" value="ECO:0007669"/>
    <property type="project" value="InterPro"/>
</dbReference>
<feature type="compositionally biased region" description="Basic and acidic residues" evidence="6">
    <location>
        <begin position="389"/>
        <end position="398"/>
    </location>
</feature>
<evidence type="ECO:0000313" key="8">
    <source>
        <dbReference type="EMBL" id="OAQ63699.1"/>
    </source>
</evidence>
<keyword evidence="2" id="KW-0479">Metal-binding</keyword>
<keyword evidence="4" id="KW-0804">Transcription</keyword>
<feature type="compositionally biased region" description="Polar residues" evidence="6">
    <location>
        <begin position="686"/>
        <end position="711"/>
    </location>
</feature>
<evidence type="ECO:0000256" key="5">
    <source>
        <dbReference type="ARBA" id="ARBA00023242"/>
    </source>
</evidence>
<feature type="region of interest" description="Disordered" evidence="6">
    <location>
        <begin position="386"/>
        <end position="412"/>
    </location>
</feature>
<sequence>MTNNNGRPWAADRKVPRKLSFHATVADYESSGVRESCRHVNNAGKLCEYRREKMKPGIRPGAIESLHQRVGKVEEFMEELKTTGNRISQESNESTVQSVMAILAREICRLNDGQPASSTDPVQHVREPVQEGQRKRRRLDATDTTTQFGDMPPLPPTPVLNQVLDCYFSRLHPWIPMLQENRFKKRLNDPVVKPKLFIILQAMIVSTIRYIDSPDLRAMPVQELEARQNWVVVHAMSSLVVESLQALTIIAFSNIGNGRAMRMWPIVGSLTRTIEYLQLTVEREHLSQPQPLSQPYLANSLRRDNISWIELEEQRRVFWVIFNLDRFCSVTMGWNTSLTSDDVCRRLPCDITLWWQDEHVVTPYFNIWDKSAGRIGNPIAFLPSHYKPKPPDDMENSNHTKTSSGSNSGVPRRQSIEICNVGSSPAFSDQQPDPLIDKSTIGAFACSVEATESLCQITTYFLQQRVDMRNEREVESWLTRFKELDLRLIHWKMLLPQKLKPNMGHRPSGRMDPNLTLAHVSHNASIVLLHQAIAFPRFEWAFRTRLPSLSSAETCHDAALVVAAIANNYLEVLPYIPVTPLFAFCIFVCARTLIIHWRYYCTPQLAPEFDSLVDSLDRICAQWRGHGSPQGETASCPLAGLYATRLRKLKQRCVEDKDFRIDPSNYTADGDDVEEIAGATSDERLPQQSDPSAEQTTTLGYGTTMMESSSLAYHRNQRQPQADQERMMPPSYQASETLPSGMDSIEQLFLDSQYINGDRIISLEDNMFELGGGGITWS</sequence>
<reference evidence="8 9" key="1">
    <citation type="journal article" date="2016" name="PLoS Pathog.">
        <title>Biosynthesis of antibiotic leucinostatins in bio-control fungus Purpureocillium lilacinum and their inhibition on phytophthora revealed by genome mining.</title>
        <authorList>
            <person name="Wang G."/>
            <person name="Liu Z."/>
            <person name="Lin R."/>
            <person name="Li E."/>
            <person name="Mao Z."/>
            <person name="Ling J."/>
            <person name="Yang Y."/>
            <person name="Yin W.B."/>
            <person name="Xie B."/>
        </authorList>
    </citation>
    <scope>NUCLEOTIDE SEQUENCE [LARGE SCALE GENOMIC DNA]</scope>
    <source>
        <strain evidence="8">170</strain>
    </source>
</reference>
<comment type="caution">
    <text evidence="8">The sequence shown here is derived from an EMBL/GenBank/DDBJ whole genome shotgun (WGS) entry which is preliminary data.</text>
</comment>
<dbReference type="OrthoDB" id="4456959at2759"/>
<name>A0A179FF70_METCM</name>
<feature type="compositionally biased region" description="Polar residues" evidence="6">
    <location>
        <begin position="399"/>
        <end position="409"/>
    </location>
</feature>
<dbReference type="GO" id="GO:0003677">
    <property type="term" value="F:DNA binding"/>
    <property type="evidence" value="ECO:0007669"/>
    <property type="project" value="InterPro"/>
</dbReference>
<gene>
    <name evidence="8" type="ORF">VFPPC_09650</name>
</gene>
<keyword evidence="5" id="KW-0539">Nucleus</keyword>
<dbReference type="GO" id="GO:0005634">
    <property type="term" value="C:nucleus"/>
    <property type="evidence" value="ECO:0007669"/>
    <property type="project" value="UniProtKB-SubCell"/>
</dbReference>
<dbReference type="GO" id="GO:0000981">
    <property type="term" value="F:DNA-binding transcription factor activity, RNA polymerase II-specific"/>
    <property type="evidence" value="ECO:0007669"/>
    <property type="project" value="InterPro"/>
</dbReference>
<dbReference type="InterPro" id="IPR050815">
    <property type="entry name" value="TF_fung"/>
</dbReference>
<feature type="region of interest" description="Disordered" evidence="6">
    <location>
        <begin position="113"/>
        <end position="154"/>
    </location>
</feature>
<dbReference type="GO" id="GO:0006351">
    <property type="term" value="P:DNA-templated transcription"/>
    <property type="evidence" value="ECO:0007669"/>
    <property type="project" value="InterPro"/>
</dbReference>
<accession>A0A179FF70</accession>
<dbReference type="KEGG" id="pchm:VFPPC_09650"/>
<dbReference type="InterPro" id="IPR007219">
    <property type="entry name" value="XnlR_reg_dom"/>
</dbReference>
<evidence type="ECO:0000256" key="6">
    <source>
        <dbReference type="SAM" id="MobiDB-lite"/>
    </source>
</evidence>
<dbReference type="PANTHER" id="PTHR47338">
    <property type="entry name" value="ZN(II)2CYS6 TRANSCRIPTION FACTOR (EUROFUNG)-RELATED"/>
    <property type="match status" value="1"/>
</dbReference>